<dbReference type="InterPro" id="IPR040911">
    <property type="entry name" value="Exostosin_GT47"/>
</dbReference>
<dbReference type="Pfam" id="PF10237">
    <property type="entry name" value="N6-adenineMlase"/>
    <property type="match status" value="1"/>
</dbReference>
<comment type="caution">
    <text evidence="12">The sequence shown here is derived from an EMBL/GenBank/DDBJ whole genome shotgun (WGS) entry which is preliminary data.</text>
</comment>
<dbReference type="InterPro" id="IPR029044">
    <property type="entry name" value="Nucleotide-diphossugar_trans"/>
</dbReference>
<name>A0A504YPT3_FASGI</name>
<dbReference type="AlphaFoldDB" id="A0A504YPT3"/>
<evidence type="ECO:0000256" key="6">
    <source>
        <dbReference type="ARBA" id="ARBA00022679"/>
    </source>
</evidence>
<keyword evidence="9" id="KW-1015">Disulfide bond</keyword>
<evidence type="ECO:0000256" key="3">
    <source>
        <dbReference type="ARBA" id="ARBA00010271"/>
    </source>
</evidence>
<dbReference type="GO" id="GO:0005730">
    <property type="term" value="C:nucleolus"/>
    <property type="evidence" value="ECO:0007669"/>
    <property type="project" value="TreeGrafter"/>
</dbReference>
<keyword evidence="7" id="KW-0812">Transmembrane</keyword>
<dbReference type="EMBL" id="SUNJ01007170">
    <property type="protein sequence ID" value="TPP62206.1"/>
    <property type="molecule type" value="Genomic_DNA"/>
</dbReference>
<evidence type="ECO:0000256" key="4">
    <source>
        <dbReference type="ARBA" id="ARBA00022490"/>
    </source>
</evidence>
<feature type="domain" description="Glycosyl transferase 64" evidence="11">
    <location>
        <begin position="704"/>
        <end position="913"/>
    </location>
</feature>
<dbReference type="Pfam" id="PF09258">
    <property type="entry name" value="Glyco_transf_64"/>
    <property type="match status" value="1"/>
</dbReference>
<evidence type="ECO:0000256" key="2">
    <source>
        <dbReference type="ARBA" id="ARBA00004648"/>
    </source>
</evidence>
<accession>A0A504YPT3</accession>
<dbReference type="PANTHER" id="PTHR13493">
    <property type="entry name" value="ZINC FINGER CCHC DOMAIN-CONTAINING"/>
    <property type="match status" value="1"/>
</dbReference>
<comment type="subcellular location">
    <subcellularLocation>
        <location evidence="1">Cytoplasm</location>
    </subcellularLocation>
    <subcellularLocation>
        <location evidence="2">Endoplasmic reticulum membrane</location>
        <topology evidence="2">Single-pass type II membrane protein</topology>
    </subcellularLocation>
</comment>
<dbReference type="OrthoDB" id="5954868at2759"/>
<dbReference type="GO" id="GO:0008988">
    <property type="term" value="F:rRNA (adenine-N6-)-methyltransferase activity"/>
    <property type="evidence" value="ECO:0007669"/>
    <property type="project" value="InterPro"/>
</dbReference>
<evidence type="ECO:0000256" key="7">
    <source>
        <dbReference type="ARBA" id="ARBA00022692"/>
    </source>
</evidence>
<evidence type="ECO:0000313" key="13">
    <source>
        <dbReference type="Proteomes" id="UP000316759"/>
    </source>
</evidence>
<gene>
    <name evidence="12" type="ORF">FGIG_05769</name>
</gene>
<keyword evidence="5" id="KW-0489">Methyltransferase</keyword>
<dbReference type="GO" id="GO:0005789">
    <property type="term" value="C:endoplasmic reticulum membrane"/>
    <property type="evidence" value="ECO:0007669"/>
    <property type="project" value="UniProtKB-SubCell"/>
</dbReference>
<reference evidence="12 13" key="1">
    <citation type="submission" date="2019-04" db="EMBL/GenBank/DDBJ databases">
        <title>Annotation for the trematode Fasciola gigantica.</title>
        <authorList>
            <person name="Choi Y.-J."/>
        </authorList>
    </citation>
    <scope>NUCLEOTIDE SEQUENCE [LARGE SCALE GENOMIC DNA]</scope>
    <source>
        <strain evidence="12">Uganda_cow_1</strain>
    </source>
</reference>
<keyword evidence="6" id="KW-0808">Transferase</keyword>
<keyword evidence="13" id="KW-1185">Reference proteome</keyword>
<dbReference type="STRING" id="46835.A0A504YPT3"/>
<dbReference type="GO" id="GO:0016757">
    <property type="term" value="F:glycosyltransferase activity"/>
    <property type="evidence" value="ECO:0007669"/>
    <property type="project" value="InterPro"/>
</dbReference>
<dbReference type="GO" id="GO:1901135">
    <property type="term" value="P:carbohydrate derivative metabolic process"/>
    <property type="evidence" value="ECO:0007669"/>
    <property type="project" value="UniProtKB-ARBA"/>
</dbReference>
<keyword evidence="4" id="KW-0963">Cytoplasm</keyword>
<comment type="similarity">
    <text evidence="3">Belongs to the glycosyltransferase 47 family.</text>
</comment>
<dbReference type="InterPro" id="IPR015338">
    <property type="entry name" value="GT64_dom"/>
</dbReference>
<keyword evidence="8" id="KW-1133">Transmembrane helix</keyword>
<dbReference type="InterPro" id="IPR039846">
    <property type="entry name" value="ZCCHC4"/>
</dbReference>
<proteinExistence type="inferred from homology"/>
<sequence>MLHKNCTSDTIQNSVTFSLSEDNPSCSHGRMLSIFRPKTAVAPRYVCSAFSRKSDCECDTSKSLGSKWPVRRLRRTKPERRGYCATCDCLFINSDNESFLHKDHNTRVGITDRLLKMPSFLLSSLSDASAHAQYMFSLETLNNLYCVLLQINVQFVLCFGTPRLHDFIRLQREINKQNMNSFLLDLDARLCHFYDCKEFARFNMINGHFFTTHGLHDLTEFTRAIPTTARYAMICDPPFKAPLILLIEQMRLLSTRLLADVPRWGIRSSPVDGLTSPTFLILPYFFEKKLRQIDKEFAQLDYKITYDNHPRFDWDAMKAVDENREPKGFVKNAKDIQRKQINIVTHVVYARPRWNMGVNHIVFNIIPGKALLFTGQAILAGSVHTPTTYRSTFDVAIPAYNPLLRHKKGSTENRSVLLTILPFKYKPLRSQIYELLSAYRGQPTDSEPNRTVILLRHAFRTDRSVPDRIPPLLAIVSHSSYTREPPKLVDYEDTLTRSTFCAIVHADPLGYLALYDAMSHGCIPVFIDDGMVLPFSEVLDWSRISIRIHRSELDNMPSLLAAYPMLDIRRFQHQVHFVFSRYMSTIEQIALTTLDIVNDRVFPYYARSYAQWNSPDYVESFFATRSYDKTGQPVPVTTHCCYLNYALTVSHKLQLHLNPRSHDHFALMSMLLEQLQSVRRRCNAVVIRSLCDPHRETGKTIPPAVSVIWLSPFPVSAAFWPALRVPLSVVPSLGGSVNGRYYPYAQLRTEAILSLDDHSCPPSAKEIELAFELSSCSHITQLWSHNPDRLIGLASQREWYTNRSHSTTVVSSSPESDGLQVISASFGATFFHKHYLHAYTELLSPTVRGLVDRSELCEDLMLNWLIVQLSGHSVLTTVNVDKNRRVGQKLPRPQIRDMCHLEPYGECWSSLSKLSLIQTSRSAVSFQISPFHADLA</sequence>
<evidence type="ECO:0000256" key="9">
    <source>
        <dbReference type="ARBA" id="ARBA00023157"/>
    </source>
</evidence>
<dbReference type="InterPro" id="IPR041370">
    <property type="entry name" value="Mlase_EEF1AKMT1/ZCCHC4"/>
</dbReference>
<evidence type="ECO:0000313" key="12">
    <source>
        <dbReference type="EMBL" id="TPP62206.1"/>
    </source>
</evidence>
<dbReference type="Proteomes" id="UP000316759">
    <property type="component" value="Unassembled WGS sequence"/>
</dbReference>
<evidence type="ECO:0000256" key="8">
    <source>
        <dbReference type="ARBA" id="ARBA00022989"/>
    </source>
</evidence>
<keyword evidence="8" id="KW-0472">Membrane</keyword>
<organism evidence="12 13">
    <name type="scientific">Fasciola gigantica</name>
    <name type="common">Giant liver fluke</name>
    <dbReference type="NCBI Taxonomy" id="46835"/>
    <lineage>
        <taxon>Eukaryota</taxon>
        <taxon>Metazoa</taxon>
        <taxon>Spiralia</taxon>
        <taxon>Lophotrochozoa</taxon>
        <taxon>Platyhelminthes</taxon>
        <taxon>Trematoda</taxon>
        <taxon>Digenea</taxon>
        <taxon>Plagiorchiida</taxon>
        <taxon>Echinostomata</taxon>
        <taxon>Echinostomatoidea</taxon>
        <taxon>Fasciolidae</taxon>
        <taxon>Fasciola</taxon>
    </lineage>
</organism>
<dbReference type="Pfam" id="PF03016">
    <property type="entry name" value="Exostosin_GT47"/>
    <property type="match status" value="1"/>
</dbReference>
<feature type="domain" description="Exostosin GT47" evidence="10">
    <location>
        <begin position="331"/>
        <end position="561"/>
    </location>
</feature>
<evidence type="ECO:0000256" key="5">
    <source>
        <dbReference type="ARBA" id="ARBA00022603"/>
    </source>
</evidence>
<evidence type="ECO:0000256" key="1">
    <source>
        <dbReference type="ARBA" id="ARBA00004496"/>
    </source>
</evidence>
<evidence type="ECO:0000259" key="10">
    <source>
        <dbReference type="Pfam" id="PF03016"/>
    </source>
</evidence>
<dbReference type="Gene3D" id="3.90.550.10">
    <property type="entry name" value="Spore Coat Polysaccharide Biosynthesis Protein SpsA, Chain A"/>
    <property type="match status" value="1"/>
</dbReference>
<dbReference type="PANTHER" id="PTHR13493:SF3">
    <property type="entry name" value="RRNA N6-ADENOSINE-METHYLTRANSFERASE ZCCHC4"/>
    <property type="match status" value="1"/>
</dbReference>
<protein>
    <submittedName>
        <fullName evidence="12">Exostoses (Multiple) 2</fullName>
    </submittedName>
</protein>
<evidence type="ECO:0000259" key="11">
    <source>
        <dbReference type="Pfam" id="PF09258"/>
    </source>
</evidence>